<dbReference type="GO" id="GO:0009435">
    <property type="term" value="P:NAD+ biosynthetic process"/>
    <property type="evidence" value="ECO:0007669"/>
    <property type="project" value="UniProtKB-UniRule"/>
</dbReference>
<dbReference type="InterPro" id="IPR014729">
    <property type="entry name" value="Rossmann-like_a/b/a_fold"/>
</dbReference>
<comment type="similarity">
    <text evidence="10">Belongs to the NadD family.</text>
</comment>
<dbReference type="PANTHER" id="PTHR39321:SF3">
    <property type="entry name" value="PHOSPHOPANTETHEINE ADENYLYLTRANSFERASE"/>
    <property type="match status" value="1"/>
</dbReference>
<dbReference type="EMBL" id="BMAQ01000005">
    <property type="protein sequence ID" value="GFR37360.1"/>
    <property type="molecule type" value="Genomic_DNA"/>
</dbReference>
<evidence type="ECO:0000256" key="6">
    <source>
        <dbReference type="ARBA" id="ARBA00022741"/>
    </source>
</evidence>
<comment type="catalytic activity">
    <reaction evidence="9 10">
        <text>nicotinate beta-D-ribonucleotide + ATP + H(+) = deamido-NAD(+) + diphosphate</text>
        <dbReference type="Rhea" id="RHEA:22860"/>
        <dbReference type="ChEBI" id="CHEBI:15378"/>
        <dbReference type="ChEBI" id="CHEBI:30616"/>
        <dbReference type="ChEBI" id="CHEBI:33019"/>
        <dbReference type="ChEBI" id="CHEBI:57502"/>
        <dbReference type="ChEBI" id="CHEBI:58437"/>
        <dbReference type="EC" id="2.7.7.18"/>
    </reaction>
</comment>
<keyword evidence="6 10" id="KW-0547">Nucleotide-binding</keyword>
<evidence type="ECO:0000256" key="3">
    <source>
        <dbReference type="ARBA" id="ARBA00022642"/>
    </source>
</evidence>
<keyword evidence="7 10" id="KW-0067">ATP-binding</keyword>
<evidence type="ECO:0000259" key="11">
    <source>
        <dbReference type="Pfam" id="PF01467"/>
    </source>
</evidence>
<reference evidence="12" key="1">
    <citation type="submission" date="2020-08" db="EMBL/GenBank/DDBJ databases">
        <authorList>
            <person name="Uke A."/>
            <person name="Chhe C."/>
            <person name="Baramee S."/>
            <person name="Kosugi A."/>
        </authorList>
    </citation>
    <scope>NUCLEOTIDE SEQUENCE</scope>
    <source>
        <strain evidence="12">DA-C8</strain>
    </source>
</reference>
<keyword evidence="5 10" id="KW-0548">Nucleotidyltransferase</keyword>
<dbReference type="Pfam" id="PF01467">
    <property type="entry name" value="CTP_transf_like"/>
    <property type="match status" value="1"/>
</dbReference>
<evidence type="ECO:0000256" key="4">
    <source>
        <dbReference type="ARBA" id="ARBA00022679"/>
    </source>
</evidence>
<dbReference type="PANTHER" id="PTHR39321">
    <property type="entry name" value="NICOTINATE-NUCLEOTIDE ADENYLYLTRANSFERASE-RELATED"/>
    <property type="match status" value="1"/>
</dbReference>
<keyword evidence="3 10" id="KW-0662">Pyridine nucleotide biosynthesis</keyword>
<evidence type="ECO:0000256" key="8">
    <source>
        <dbReference type="ARBA" id="ARBA00023027"/>
    </source>
</evidence>
<reference evidence="12" key="2">
    <citation type="journal article" date="2021" name="Data Brief">
        <title>Draft genome sequence data of the facultative, thermophilic, xylanolytic bacterium Paenibacillus sp. strain DA-C8.</title>
        <authorList>
            <person name="Chhe C."/>
            <person name="Uke A."/>
            <person name="Baramee S."/>
            <person name="Ungkulpasvich U."/>
            <person name="Tachaapaikoon C."/>
            <person name="Pason P."/>
            <person name="Waeonukul R."/>
            <person name="Ratanakhanokchai K."/>
            <person name="Kosugi A."/>
        </authorList>
    </citation>
    <scope>NUCLEOTIDE SEQUENCE</scope>
    <source>
        <strain evidence="12">DA-C8</strain>
    </source>
</reference>
<keyword evidence="4 10" id="KW-0808">Transferase</keyword>
<dbReference type="NCBIfam" id="NF000841">
    <property type="entry name" value="PRK00071.1-4"/>
    <property type="match status" value="1"/>
</dbReference>
<dbReference type="Gene3D" id="3.40.50.620">
    <property type="entry name" value="HUPs"/>
    <property type="match status" value="1"/>
</dbReference>
<evidence type="ECO:0000256" key="5">
    <source>
        <dbReference type="ARBA" id="ARBA00022695"/>
    </source>
</evidence>
<dbReference type="NCBIfam" id="NF000840">
    <property type="entry name" value="PRK00071.1-3"/>
    <property type="match status" value="1"/>
</dbReference>
<dbReference type="NCBIfam" id="TIGR00125">
    <property type="entry name" value="cyt_tran_rel"/>
    <property type="match status" value="1"/>
</dbReference>
<evidence type="ECO:0000256" key="2">
    <source>
        <dbReference type="ARBA" id="ARBA00005019"/>
    </source>
</evidence>
<dbReference type="NCBIfam" id="TIGR00482">
    <property type="entry name" value="nicotinate (nicotinamide) nucleotide adenylyltransferase"/>
    <property type="match status" value="1"/>
</dbReference>
<comment type="pathway">
    <text evidence="2 10">Cofactor biosynthesis; NAD(+) biosynthesis; deamido-NAD(+) from nicotinate D-ribonucleotide: step 1/1.</text>
</comment>
<name>A0A916QAU9_9BACL</name>
<evidence type="ECO:0000313" key="12">
    <source>
        <dbReference type="EMBL" id="GFR37360.1"/>
    </source>
</evidence>
<gene>
    <name evidence="10 12" type="primary">nadD</name>
    <name evidence="12" type="ORF">PRECH8_06560</name>
</gene>
<dbReference type="AlphaFoldDB" id="A0A916QAU9"/>
<dbReference type="GO" id="GO:0005524">
    <property type="term" value="F:ATP binding"/>
    <property type="evidence" value="ECO:0007669"/>
    <property type="project" value="UniProtKB-KW"/>
</dbReference>
<dbReference type="CDD" id="cd02165">
    <property type="entry name" value="NMNAT"/>
    <property type="match status" value="1"/>
</dbReference>
<dbReference type="Proteomes" id="UP000654993">
    <property type="component" value="Unassembled WGS sequence"/>
</dbReference>
<keyword evidence="13" id="KW-1185">Reference proteome</keyword>
<protein>
    <recommendedName>
        <fullName evidence="10">Probable nicotinate-nucleotide adenylyltransferase</fullName>
        <ecNumber evidence="10">2.7.7.18</ecNumber>
    </recommendedName>
    <alternativeName>
        <fullName evidence="10">Deamido-NAD(+) diphosphorylase</fullName>
    </alternativeName>
    <alternativeName>
        <fullName evidence="10">Deamido-NAD(+) pyrophosphorylase</fullName>
    </alternativeName>
    <alternativeName>
        <fullName evidence="10">Nicotinate mononucleotide adenylyltransferase</fullName>
        <shortName evidence="10">NaMN adenylyltransferase</shortName>
    </alternativeName>
</protein>
<comment type="caution">
    <text evidence="12">The sequence shown here is derived from an EMBL/GenBank/DDBJ whole genome shotgun (WGS) entry which is preliminary data.</text>
</comment>
<feature type="domain" description="Cytidyltransferase-like" evidence="11">
    <location>
        <begin position="5"/>
        <end position="168"/>
    </location>
</feature>
<evidence type="ECO:0000256" key="10">
    <source>
        <dbReference type="HAMAP-Rule" id="MF_00244"/>
    </source>
</evidence>
<comment type="function">
    <text evidence="1 10">Catalyzes the reversible adenylation of nicotinate mononucleotide (NaMN) to nicotinic acid adenine dinucleotide (NaAD).</text>
</comment>
<dbReference type="EC" id="2.7.7.18" evidence="10"/>
<organism evidence="12 13">
    <name type="scientific">Insulibacter thermoxylanivorax</name>
    <dbReference type="NCBI Taxonomy" id="2749268"/>
    <lineage>
        <taxon>Bacteria</taxon>
        <taxon>Bacillati</taxon>
        <taxon>Bacillota</taxon>
        <taxon>Bacilli</taxon>
        <taxon>Bacillales</taxon>
        <taxon>Paenibacillaceae</taxon>
        <taxon>Insulibacter</taxon>
    </lineage>
</organism>
<evidence type="ECO:0000256" key="9">
    <source>
        <dbReference type="ARBA" id="ARBA00048721"/>
    </source>
</evidence>
<proteinExistence type="inferred from homology"/>
<evidence type="ECO:0000256" key="1">
    <source>
        <dbReference type="ARBA" id="ARBA00002324"/>
    </source>
</evidence>
<keyword evidence="8 10" id="KW-0520">NAD</keyword>
<evidence type="ECO:0000313" key="13">
    <source>
        <dbReference type="Proteomes" id="UP000654993"/>
    </source>
</evidence>
<dbReference type="GO" id="GO:0004515">
    <property type="term" value="F:nicotinate-nucleotide adenylyltransferase activity"/>
    <property type="evidence" value="ECO:0007669"/>
    <property type="project" value="UniProtKB-UniRule"/>
</dbReference>
<dbReference type="InterPro" id="IPR004821">
    <property type="entry name" value="Cyt_trans-like"/>
</dbReference>
<accession>A0A916QAU9</accession>
<dbReference type="InterPro" id="IPR005248">
    <property type="entry name" value="NadD/NMNAT"/>
</dbReference>
<dbReference type="RefSeq" id="WP_200965647.1">
    <property type="nucleotide sequence ID" value="NZ_BMAQ01000005.1"/>
</dbReference>
<evidence type="ECO:0000256" key="7">
    <source>
        <dbReference type="ARBA" id="ARBA00022840"/>
    </source>
</evidence>
<dbReference type="SUPFAM" id="SSF52374">
    <property type="entry name" value="Nucleotidylyl transferase"/>
    <property type="match status" value="1"/>
</dbReference>
<dbReference type="HAMAP" id="MF_00244">
    <property type="entry name" value="NaMN_adenylyltr"/>
    <property type="match status" value="1"/>
</dbReference>
<sequence length="195" mass="22573">MKIGIMGGSFDPIHHGHLLAAEHAAEAADLDEVWFIPSHAAPHKDQRPRASDEDRLHMVKLAIASNRRFRLLDWEILRGGVSYSIETAEMLRQTYASDEFYWLIGADMVQYLPHWHRIEELCRLLRFIGFARPGTTIDLDELKPEIRDSVQIVQIPLIEISSTEIRRRIAAGRSIRYMVPEPVLEYIEERRLYGS</sequence>